<gene>
    <name evidence="1" type="ORF">GCM10008938_19300</name>
</gene>
<name>A0ABQ2D124_9DEIO</name>
<sequence length="199" mass="22656">MVHFKVRPGQYVFPGMVIAETSVPLNLKSFLAFSDDRKTAHDAEFAVRQLNEIAVRSMESGLKDPYTVITCMDRMGAALCLLKNRILKSGVHLDRQGKARVYIPTTDFAGLTNSMFHQIRQFGSKSPAVMIRLLDVLGTVMEILQEPEHQEHLLRHARLVRKQGKEAASNPADQQDLEERFQRVLGHCKQPEKPEQQRH</sequence>
<dbReference type="Pfam" id="PF10011">
    <property type="entry name" value="DUF2254"/>
    <property type="match status" value="1"/>
</dbReference>
<accession>A0ABQ2D124</accession>
<evidence type="ECO:0008006" key="3">
    <source>
        <dbReference type="Google" id="ProtNLM"/>
    </source>
</evidence>
<evidence type="ECO:0000313" key="2">
    <source>
        <dbReference type="Proteomes" id="UP000632222"/>
    </source>
</evidence>
<reference evidence="2" key="1">
    <citation type="journal article" date="2019" name="Int. J. Syst. Evol. Microbiol.">
        <title>The Global Catalogue of Microorganisms (GCM) 10K type strain sequencing project: providing services to taxonomists for standard genome sequencing and annotation.</title>
        <authorList>
            <consortium name="The Broad Institute Genomics Platform"/>
            <consortium name="The Broad Institute Genome Sequencing Center for Infectious Disease"/>
            <person name="Wu L."/>
            <person name="Ma J."/>
        </authorList>
    </citation>
    <scope>NUCLEOTIDE SEQUENCE [LARGE SCALE GENOMIC DNA]</scope>
    <source>
        <strain evidence="2">JCM 14370</strain>
    </source>
</reference>
<dbReference type="EMBL" id="BMOD01000005">
    <property type="protein sequence ID" value="GGJ33190.1"/>
    <property type="molecule type" value="Genomic_DNA"/>
</dbReference>
<proteinExistence type="predicted"/>
<dbReference type="InterPro" id="IPR018723">
    <property type="entry name" value="DUF2254_membrane"/>
</dbReference>
<comment type="caution">
    <text evidence="1">The sequence shown here is derived from an EMBL/GenBank/DDBJ whole genome shotgun (WGS) entry which is preliminary data.</text>
</comment>
<keyword evidence="2" id="KW-1185">Reference proteome</keyword>
<dbReference type="Proteomes" id="UP000632222">
    <property type="component" value="Unassembled WGS sequence"/>
</dbReference>
<protein>
    <recommendedName>
        <fullName evidence="3">DUF2254 domain-containing protein</fullName>
    </recommendedName>
</protein>
<evidence type="ECO:0000313" key="1">
    <source>
        <dbReference type="EMBL" id="GGJ33190.1"/>
    </source>
</evidence>
<organism evidence="1 2">
    <name type="scientific">Deinococcus roseus</name>
    <dbReference type="NCBI Taxonomy" id="392414"/>
    <lineage>
        <taxon>Bacteria</taxon>
        <taxon>Thermotogati</taxon>
        <taxon>Deinococcota</taxon>
        <taxon>Deinococci</taxon>
        <taxon>Deinococcales</taxon>
        <taxon>Deinococcaceae</taxon>
        <taxon>Deinococcus</taxon>
    </lineage>
</organism>